<evidence type="ECO:0000256" key="8">
    <source>
        <dbReference type="SAM" id="Phobius"/>
    </source>
</evidence>
<evidence type="ECO:0000256" key="2">
    <source>
        <dbReference type="ARBA" id="ARBA00022475"/>
    </source>
</evidence>
<dbReference type="EMBL" id="CAFBLT010000004">
    <property type="protein sequence ID" value="CAB4884614.1"/>
    <property type="molecule type" value="Genomic_DNA"/>
</dbReference>
<comment type="subcellular location">
    <subcellularLocation>
        <location evidence="1">Cell membrane</location>
        <topology evidence="1">Multi-pass membrane protein</topology>
    </subcellularLocation>
</comment>
<evidence type="ECO:0000256" key="6">
    <source>
        <dbReference type="ARBA" id="ARBA00022989"/>
    </source>
</evidence>
<accession>A0A6J6ZP43</accession>
<dbReference type="GO" id="GO:0008610">
    <property type="term" value="P:lipid biosynthetic process"/>
    <property type="evidence" value="ECO:0007669"/>
    <property type="project" value="UniProtKB-ARBA"/>
</dbReference>
<sequence>MPQEEILKKPVEGARWERWRPTGFQPVVGSLRWLALVFLVVEAGVGLWLRFATTSQLWLDEAQSVNIANAPLDQIQGLLKQDGAPPLYYYLLHFWMQLFGSSDFAVRSLSGLISVGTIVVTYFVVKRIWGFEVGVLAAALLGASSFATYYATEARMYSLVMLLTALGVGALARLFESPSWRRLVSVALVAGALAYTQYWSFYLFLTLGVWFLGALLLSKDQKTKRAAQFGLGALVLTGVAFLPWLPTFLYQRSHTGTPWGDPPNFLTALVAVFHFNSNQALQIAKSDLRQRGIEVLFILLFALALFGTALSRWEFRINLKMEVKGRFLAWIVFGTLVLGVVVSHYSDTAYTPRYGAVVYVPLMIFLAVGIQTFSSSVLRVALSAVIVCGLLVGGYQESRTQRTQAVEIVNSLVTNAQPGDVAVFCPDELGPSVLRVLPDGTVTSVGYPRFTSPNIVNWVNYDDTLAATAPADFVAKTDALAGTNHVWVIWSPGYGASGPACTQLVQAFNAQAGWTAQTWVVALPQTYFQSMTLIEYSHSAP</sequence>
<feature type="transmembrane region" description="Helical" evidence="8">
    <location>
        <begin position="195"/>
        <end position="217"/>
    </location>
</feature>
<feature type="transmembrane region" description="Helical" evidence="8">
    <location>
        <begin position="31"/>
        <end position="49"/>
    </location>
</feature>
<dbReference type="EMBL" id="CAFBPM010000011">
    <property type="protein sequence ID" value="CAB5025767.1"/>
    <property type="molecule type" value="Genomic_DNA"/>
</dbReference>
<feature type="transmembrane region" description="Helical" evidence="8">
    <location>
        <begin position="157"/>
        <end position="175"/>
    </location>
</feature>
<dbReference type="PANTHER" id="PTHR33908:SF11">
    <property type="entry name" value="MEMBRANE PROTEIN"/>
    <property type="match status" value="1"/>
</dbReference>
<feature type="domain" description="Glycosyltransferase RgtA/B/C/D-like" evidence="9">
    <location>
        <begin position="85"/>
        <end position="244"/>
    </location>
</feature>
<feature type="transmembrane region" description="Helical" evidence="8">
    <location>
        <begin position="229"/>
        <end position="250"/>
    </location>
</feature>
<dbReference type="GO" id="GO:0005886">
    <property type="term" value="C:plasma membrane"/>
    <property type="evidence" value="ECO:0007669"/>
    <property type="project" value="UniProtKB-SubCell"/>
</dbReference>
<dbReference type="Pfam" id="PF13231">
    <property type="entry name" value="PMT_2"/>
    <property type="match status" value="1"/>
</dbReference>
<evidence type="ECO:0000313" key="10">
    <source>
        <dbReference type="EMBL" id="CAB4823489.1"/>
    </source>
</evidence>
<keyword evidence="6 8" id="KW-1133">Transmembrane helix</keyword>
<dbReference type="InterPro" id="IPR050297">
    <property type="entry name" value="LipidA_mod_glycosyltrf_83"/>
</dbReference>
<dbReference type="EMBL" id="CAFABE010000018">
    <property type="protein sequence ID" value="CAB4823489.1"/>
    <property type="molecule type" value="Genomic_DNA"/>
</dbReference>
<protein>
    <submittedName>
        <fullName evidence="10">Unannotated protein</fullName>
    </submittedName>
</protein>
<evidence type="ECO:0000256" key="7">
    <source>
        <dbReference type="ARBA" id="ARBA00023136"/>
    </source>
</evidence>
<proteinExistence type="predicted"/>
<reference evidence="10" key="1">
    <citation type="submission" date="2020-05" db="EMBL/GenBank/DDBJ databases">
        <authorList>
            <person name="Chiriac C."/>
            <person name="Salcher M."/>
            <person name="Ghai R."/>
            <person name="Kavagutti S V."/>
        </authorList>
    </citation>
    <scope>NUCLEOTIDE SEQUENCE</scope>
</reference>
<keyword evidence="3" id="KW-0328">Glycosyltransferase</keyword>
<feature type="transmembrane region" description="Helical" evidence="8">
    <location>
        <begin position="352"/>
        <end position="370"/>
    </location>
</feature>
<evidence type="ECO:0000256" key="5">
    <source>
        <dbReference type="ARBA" id="ARBA00022692"/>
    </source>
</evidence>
<feature type="transmembrane region" description="Helical" evidence="8">
    <location>
        <begin position="104"/>
        <end position="125"/>
    </location>
</feature>
<keyword evidence="4" id="KW-0808">Transferase</keyword>
<dbReference type="AlphaFoldDB" id="A0A6J6ZP43"/>
<dbReference type="InterPro" id="IPR038731">
    <property type="entry name" value="RgtA/B/C-like"/>
</dbReference>
<evidence type="ECO:0000256" key="1">
    <source>
        <dbReference type="ARBA" id="ARBA00004651"/>
    </source>
</evidence>
<organism evidence="10">
    <name type="scientific">freshwater metagenome</name>
    <dbReference type="NCBI Taxonomy" id="449393"/>
    <lineage>
        <taxon>unclassified sequences</taxon>
        <taxon>metagenomes</taxon>
        <taxon>ecological metagenomes</taxon>
    </lineage>
</organism>
<name>A0A6J6ZP43_9ZZZZ</name>
<gene>
    <name evidence="10" type="ORF">UFOPK3164_00587</name>
    <name evidence="11" type="ORF">UFOPK3427_01927</name>
    <name evidence="12" type="ORF">UFOPK4112_01205</name>
</gene>
<dbReference type="GO" id="GO:0016763">
    <property type="term" value="F:pentosyltransferase activity"/>
    <property type="evidence" value="ECO:0007669"/>
    <property type="project" value="TreeGrafter"/>
</dbReference>
<evidence type="ECO:0000259" key="9">
    <source>
        <dbReference type="Pfam" id="PF13231"/>
    </source>
</evidence>
<keyword evidence="2" id="KW-1003">Cell membrane</keyword>
<feature type="transmembrane region" description="Helical" evidence="8">
    <location>
        <begin position="131"/>
        <end position="150"/>
    </location>
</feature>
<evidence type="ECO:0000256" key="4">
    <source>
        <dbReference type="ARBA" id="ARBA00022679"/>
    </source>
</evidence>
<evidence type="ECO:0000313" key="11">
    <source>
        <dbReference type="EMBL" id="CAB4884614.1"/>
    </source>
</evidence>
<feature type="transmembrane region" description="Helical" evidence="8">
    <location>
        <begin position="327"/>
        <end position="346"/>
    </location>
</feature>
<evidence type="ECO:0000313" key="12">
    <source>
        <dbReference type="EMBL" id="CAB5025767.1"/>
    </source>
</evidence>
<keyword evidence="5 8" id="KW-0812">Transmembrane</keyword>
<feature type="transmembrane region" description="Helical" evidence="8">
    <location>
        <begin position="295"/>
        <end position="315"/>
    </location>
</feature>
<dbReference type="PANTHER" id="PTHR33908">
    <property type="entry name" value="MANNOSYLTRANSFERASE YKCB-RELATED"/>
    <property type="match status" value="1"/>
</dbReference>
<evidence type="ECO:0000256" key="3">
    <source>
        <dbReference type="ARBA" id="ARBA00022676"/>
    </source>
</evidence>
<keyword evidence="7 8" id="KW-0472">Membrane</keyword>